<keyword evidence="16" id="KW-1185">Reference proteome</keyword>
<dbReference type="GO" id="GO:0061605">
    <property type="term" value="F:molybdopterin-synthase adenylyltransferase activity"/>
    <property type="evidence" value="ECO:0007669"/>
    <property type="project" value="UniProtKB-EC"/>
</dbReference>
<dbReference type="EC" id="2.7.7.80" evidence="8"/>
<feature type="transmembrane region" description="Helical" evidence="13">
    <location>
        <begin position="26"/>
        <end position="43"/>
    </location>
</feature>
<evidence type="ECO:0000256" key="2">
    <source>
        <dbReference type="ARBA" id="ARBA00022679"/>
    </source>
</evidence>
<feature type="domain" description="THIF-type NAD/FAD binding fold" evidence="14">
    <location>
        <begin position="114"/>
        <end position="350"/>
    </location>
</feature>
<dbReference type="Proteomes" id="UP000049455">
    <property type="component" value="Unassembled WGS sequence"/>
</dbReference>
<evidence type="ECO:0000256" key="6">
    <source>
        <dbReference type="ARBA" id="ARBA00055169"/>
    </source>
</evidence>
<evidence type="ECO:0000256" key="11">
    <source>
        <dbReference type="ARBA" id="ARBA00075328"/>
    </source>
</evidence>
<dbReference type="RefSeq" id="WP_055662440.1">
    <property type="nucleotide sequence ID" value="NZ_CYPR01000045.1"/>
</dbReference>
<feature type="transmembrane region" description="Helical" evidence="13">
    <location>
        <begin position="58"/>
        <end position="76"/>
    </location>
</feature>
<evidence type="ECO:0000256" key="12">
    <source>
        <dbReference type="ARBA" id="ARBA00078531"/>
    </source>
</evidence>
<dbReference type="EMBL" id="CYPR01000045">
    <property type="protein sequence ID" value="CUH27575.1"/>
    <property type="molecule type" value="Genomic_DNA"/>
</dbReference>
<dbReference type="GO" id="GO:0004792">
    <property type="term" value="F:thiosulfate-cyanide sulfurtransferase activity"/>
    <property type="evidence" value="ECO:0007669"/>
    <property type="project" value="TreeGrafter"/>
</dbReference>
<evidence type="ECO:0000256" key="5">
    <source>
        <dbReference type="ARBA" id="ARBA00052218"/>
    </source>
</evidence>
<keyword evidence="4" id="KW-0067">ATP-binding</keyword>
<evidence type="ECO:0000256" key="13">
    <source>
        <dbReference type="SAM" id="Phobius"/>
    </source>
</evidence>
<keyword evidence="13" id="KW-0472">Membrane</keyword>
<keyword evidence="3" id="KW-0547">Nucleotide-binding</keyword>
<comment type="similarity">
    <text evidence="1">Belongs to the HesA/MoeB/ThiF family.</text>
</comment>
<dbReference type="GO" id="GO:0008146">
    <property type="term" value="F:sulfotransferase activity"/>
    <property type="evidence" value="ECO:0007669"/>
    <property type="project" value="TreeGrafter"/>
</dbReference>
<dbReference type="GO" id="GO:0005524">
    <property type="term" value="F:ATP binding"/>
    <property type="evidence" value="ECO:0007669"/>
    <property type="project" value="UniProtKB-KW"/>
</dbReference>
<organism evidence="15 16">
    <name type="scientific">Jannaschia seosinensis</name>
    <dbReference type="NCBI Taxonomy" id="313367"/>
    <lineage>
        <taxon>Bacteria</taxon>
        <taxon>Pseudomonadati</taxon>
        <taxon>Pseudomonadota</taxon>
        <taxon>Alphaproteobacteria</taxon>
        <taxon>Rhodobacterales</taxon>
        <taxon>Roseobacteraceae</taxon>
        <taxon>Jannaschia</taxon>
    </lineage>
</organism>
<keyword evidence="2 15" id="KW-0808">Transferase</keyword>
<dbReference type="AlphaFoldDB" id="A0A0M7B8E1"/>
<dbReference type="GO" id="GO:0005829">
    <property type="term" value="C:cytosol"/>
    <property type="evidence" value="ECO:0007669"/>
    <property type="project" value="TreeGrafter"/>
</dbReference>
<dbReference type="CDD" id="cd00757">
    <property type="entry name" value="ThiF_MoeB_HesA_family"/>
    <property type="match status" value="1"/>
</dbReference>
<evidence type="ECO:0000256" key="8">
    <source>
        <dbReference type="ARBA" id="ARBA00066884"/>
    </source>
</evidence>
<evidence type="ECO:0000256" key="9">
    <source>
        <dbReference type="ARBA" id="ARBA00073635"/>
    </source>
</evidence>
<reference evidence="15 16" key="1">
    <citation type="submission" date="2015-09" db="EMBL/GenBank/DDBJ databases">
        <authorList>
            <person name="Jackson K.R."/>
            <person name="Lunt B.L."/>
            <person name="Fisher J.N.B."/>
            <person name="Gardner A.V."/>
            <person name="Bailey M.E."/>
            <person name="Deus L.M."/>
            <person name="Earl A.S."/>
            <person name="Gibby P.D."/>
            <person name="Hartmann K.A."/>
            <person name="Liu J.E."/>
            <person name="Manci A.M."/>
            <person name="Nielsen D.A."/>
            <person name="Solomon M.B."/>
            <person name="Breakwell D.P."/>
            <person name="Burnett S.H."/>
            <person name="Grose J.H."/>
        </authorList>
    </citation>
    <scope>NUCLEOTIDE SEQUENCE [LARGE SCALE GENOMIC DNA]</scope>
    <source>
        <strain evidence="15 16">CECT 7799</strain>
    </source>
</reference>
<dbReference type="OrthoDB" id="9804286at2"/>
<evidence type="ECO:0000256" key="7">
    <source>
        <dbReference type="ARBA" id="ARBA00063809"/>
    </source>
</evidence>
<evidence type="ECO:0000256" key="10">
    <source>
        <dbReference type="ARBA" id="ARBA00075110"/>
    </source>
</evidence>
<comment type="subunit">
    <text evidence="7">Homodimer. Forms a stable heterotetrameric complex of 2 MoeB and 2 MoaD during adenylation of MoaD.</text>
</comment>
<comment type="catalytic activity">
    <reaction evidence="5">
        <text>[molybdopterin-synthase sulfur-carrier protein]-C-terminal Gly-Gly + ATP + H(+) = [molybdopterin-synthase sulfur-carrier protein]-C-terminal Gly-Gly-AMP + diphosphate</text>
        <dbReference type="Rhea" id="RHEA:43616"/>
        <dbReference type="Rhea" id="RHEA-COMP:12159"/>
        <dbReference type="Rhea" id="RHEA-COMP:12202"/>
        <dbReference type="ChEBI" id="CHEBI:15378"/>
        <dbReference type="ChEBI" id="CHEBI:30616"/>
        <dbReference type="ChEBI" id="CHEBI:33019"/>
        <dbReference type="ChEBI" id="CHEBI:90618"/>
        <dbReference type="ChEBI" id="CHEBI:90778"/>
        <dbReference type="EC" id="2.7.7.80"/>
    </reaction>
</comment>
<feature type="transmembrane region" description="Helical" evidence="13">
    <location>
        <begin position="136"/>
        <end position="163"/>
    </location>
</feature>
<dbReference type="Pfam" id="PF00899">
    <property type="entry name" value="ThiF"/>
    <property type="match status" value="1"/>
</dbReference>
<dbReference type="PANTHER" id="PTHR10953">
    <property type="entry name" value="UBIQUITIN-ACTIVATING ENZYME E1"/>
    <property type="match status" value="1"/>
</dbReference>
<comment type="function">
    <text evidence="6">Catalyzes the adenylation by ATP of the carboxyl group of the C-terminal glycine of sulfur carrier protein MoaD.</text>
</comment>
<dbReference type="SUPFAM" id="SSF69572">
    <property type="entry name" value="Activating enzymes of the ubiquitin-like proteins"/>
    <property type="match status" value="1"/>
</dbReference>
<dbReference type="FunFam" id="3.40.50.720:FF:000033">
    <property type="entry name" value="Adenylyltransferase and sulfurtransferase MOCS3"/>
    <property type="match status" value="1"/>
</dbReference>
<evidence type="ECO:0000259" key="14">
    <source>
        <dbReference type="Pfam" id="PF00899"/>
    </source>
</evidence>
<evidence type="ECO:0000313" key="15">
    <source>
        <dbReference type="EMBL" id="CUH27575.1"/>
    </source>
</evidence>
<dbReference type="Gene3D" id="3.40.50.720">
    <property type="entry name" value="NAD(P)-binding Rossmann-like Domain"/>
    <property type="match status" value="1"/>
</dbReference>
<keyword evidence="13" id="KW-0812">Transmembrane</keyword>
<dbReference type="InterPro" id="IPR035985">
    <property type="entry name" value="Ubiquitin-activating_enz"/>
</dbReference>
<dbReference type="InterPro" id="IPR045886">
    <property type="entry name" value="ThiF/MoeB/HesA"/>
</dbReference>
<dbReference type="InterPro" id="IPR000594">
    <property type="entry name" value="ThiF_NAD_FAD-bd"/>
</dbReference>
<gene>
    <name evidence="15" type="primary">moeZ_1</name>
    <name evidence="15" type="ORF">JSE7799_00777</name>
</gene>
<dbReference type="PANTHER" id="PTHR10953:SF102">
    <property type="entry name" value="ADENYLYLTRANSFERASE AND SULFURTRANSFERASE MOCS3"/>
    <property type="match status" value="1"/>
</dbReference>
<name>A0A0M7B8E1_9RHOB</name>
<dbReference type="GO" id="GO:0008641">
    <property type="term" value="F:ubiquitin-like modifier activating enzyme activity"/>
    <property type="evidence" value="ECO:0007669"/>
    <property type="project" value="InterPro"/>
</dbReference>
<proteinExistence type="inferred from homology"/>
<evidence type="ECO:0000256" key="4">
    <source>
        <dbReference type="ARBA" id="ARBA00022840"/>
    </source>
</evidence>
<accession>A0A0M7B8E1</accession>
<evidence type="ECO:0000313" key="16">
    <source>
        <dbReference type="Proteomes" id="UP000049455"/>
    </source>
</evidence>
<sequence length="354" mass="37298">MILVVILGAAIWGLGAWMKVPAQARLLMLALLYVAILFIQFALPEGHPLREELGGGPGQWLVLGGLVLAFLVYRAGLGRVRDRAREVEAARDETELAQAPARQGAFSDVELERYARHIVLREVGGPGQRRLKEACILVVGAGGLGSPVLLYLGAAGLGTIGIIDDDIVSLSNLQRQVIHTDARSGQPKVFSAEAGLRAINPHVTVRPYNRRLTADIAPDLFADYDLILDGSDSFATRQIVNEAAVAAGKPVVAGAITQWEGQVTIYDPAGGAPCLACLFPEAPAPGLAPSCAEAGVMGALPGVIGSIMAMETIKEVTGAGTTLRGAMLLWDGLDAEARRVTVRRRADCSVCGDI</sequence>
<evidence type="ECO:0000256" key="3">
    <source>
        <dbReference type="ARBA" id="ARBA00022741"/>
    </source>
</evidence>
<keyword evidence="13" id="KW-1133">Transmembrane helix</keyword>
<dbReference type="NCBIfam" id="NF004281">
    <property type="entry name" value="PRK05690.1"/>
    <property type="match status" value="1"/>
</dbReference>
<dbReference type="STRING" id="313367.JSE7799_00777"/>
<protein>
    <recommendedName>
        <fullName evidence="9">Molybdopterin-synthase adenylyltransferase</fullName>
        <ecNumber evidence="8">2.7.7.80</ecNumber>
    </recommendedName>
    <alternativeName>
        <fullName evidence="12">MoaD protein adenylase</fullName>
    </alternativeName>
    <alternativeName>
        <fullName evidence="10">Molybdopterin-converting factor subunit 1 adenylase</fullName>
    </alternativeName>
    <alternativeName>
        <fullName evidence="11">Sulfur carrier protein MoaD adenylyltransferase</fullName>
    </alternativeName>
</protein>
<keyword evidence="15" id="KW-0548">Nucleotidyltransferase</keyword>
<evidence type="ECO:0000256" key="1">
    <source>
        <dbReference type="ARBA" id="ARBA00009919"/>
    </source>
</evidence>